<feature type="region of interest" description="Disordered" evidence="1">
    <location>
        <begin position="48"/>
        <end position="70"/>
    </location>
</feature>
<dbReference type="AlphaFoldDB" id="A0ABD1W180"/>
<feature type="compositionally biased region" description="Polar residues" evidence="1">
    <location>
        <begin position="52"/>
        <end position="70"/>
    </location>
</feature>
<dbReference type="Proteomes" id="UP001604336">
    <property type="component" value="Unassembled WGS sequence"/>
</dbReference>
<evidence type="ECO:0000256" key="1">
    <source>
        <dbReference type="SAM" id="MobiDB-lite"/>
    </source>
</evidence>
<evidence type="ECO:0000313" key="2">
    <source>
        <dbReference type="EMBL" id="KAL2543307.1"/>
    </source>
</evidence>
<comment type="caution">
    <text evidence="2">The sequence shown here is derived from an EMBL/GenBank/DDBJ whole genome shotgun (WGS) entry which is preliminary data.</text>
</comment>
<proteinExistence type="predicted"/>
<protein>
    <submittedName>
        <fullName evidence="2">Uncharacterized protein</fullName>
    </submittedName>
</protein>
<gene>
    <name evidence="2" type="ORF">Adt_04285</name>
</gene>
<dbReference type="EMBL" id="JBFOLK010000001">
    <property type="protein sequence ID" value="KAL2543307.1"/>
    <property type="molecule type" value="Genomic_DNA"/>
</dbReference>
<sequence>MLNKLMNNMVNQVCQLNPLGMKSYFQTRNLVGNGSPTVNTSHGIETSHIGPATTNLRGPGTSNVGGSPNVRENVQIMGPNVTRINDGGNPYLNGNNGSNNGMFMPNMGPNVVRPPTVPYVHQPIGVPFDPNAILREQVMEIMQRQLDFRMWPIIQPTYRKLYPDWVDQAYPWPRGYKDAIELGQITFESKKKIAVDENPFPQPIDVDMNVLENGEEVDTKASKEEQLIEECVEKSKFESRKEDEDNDDAGQLITIQFGTMPPVMANNYLLANEFENNKHDEEMMEENEEVACTLECGEGTSATDQVIDSNDRHRKIN</sequence>
<keyword evidence="3" id="KW-1185">Reference proteome</keyword>
<name>A0ABD1W180_9LAMI</name>
<organism evidence="2 3">
    <name type="scientific">Abeliophyllum distichum</name>
    <dbReference type="NCBI Taxonomy" id="126358"/>
    <lineage>
        <taxon>Eukaryota</taxon>
        <taxon>Viridiplantae</taxon>
        <taxon>Streptophyta</taxon>
        <taxon>Embryophyta</taxon>
        <taxon>Tracheophyta</taxon>
        <taxon>Spermatophyta</taxon>
        <taxon>Magnoliopsida</taxon>
        <taxon>eudicotyledons</taxon>
        <taxon>Gunneridae</taxon>
        <taxon>Pentapetalae</taxon>
        <taxon>asterids</taxon>
        <taxon>lamiids</taxon>
        <taxon>Lamiales</taxon>
        <taxon>Oleaceae</taxon>
        <taxon>Forsythieae</taxon>
        <taxon>Abeliophyllum</taxon>
    </lineage>
</organism>
<evidence type="ECO:0000313" key="3">
    <source>
        <dbReference type="Proteomes" id="UP001604336"/>
    </source>
</evidence>
<reference evidence="3" key="1">
    <citation type="submission" date="2024-07" db="EMBL/GenBank/DDBJ databases">
        <title>Two chromosome-level genome assemblies of Korean endemic species Abeliophyllum distichum and Forsythia ovata (Oleaceae).</title>
        <authorList>
            <person name="Jang H."/>
        </authorList>
    </citation>
    <scope>NUCLEOTIDE SEQUENCE [LARGE SCALE GENOMIC DNA]</scope>
</reference>
<accession>A0ABD1W180</accession>